<dbReference type="KEGG" id="pdh:B9T62_15445"/>
<organism evidence="2 3">
    <name type="scientific">Paenibacillus donghaensis</name>
    <dbReference type="NCBI Taxonomy" id="414771"/>
    <lineage>
        <taxon>Bacteria</taxon>
        <taxon>Bacillati</taxon>
        <taxon>Bacillota</taxon>
        <taxon>Bacilli</taxon>
        <taxon>Bacillales</taxon>
        <taxon>Paenibacillaceae</taxon>
        <taxon>Paenibacillus</taxon>
    </lineage>
</organism>
<dbReference type="InterPro" id="IPR050336">
    <property type="entry name" value="Chromosome_partition/occlusion"/>
</dbReference>
<keyword evidence="3" id="KW-1185">Reference proteome</keyword>
<name>A0A2Z2K9F7_9BACL</name>
<dbReference type="AlphaFoldDB" id="A0A2Z2K9F7"/>
<dbReference type="SMART" id="SM00470">
    <property type="entry name" value="ParB"/>
    <property type="match status" value="1"/>
</dbReference>
<evidence type="ECO:0000259" key="1">
    <source>
        <dbReference type="SMART" id="SM00470"/>
    </source>
</evidence>
<evidence type="ECO:0000313" key="2">
    <source>
        <dbReference type="EMBL" id="ASA22047.1"/>
    </source>
</evidence>
<dbReference type="GO" id="GO:0045881">
    <property type="term" value="P:positive regulation of sporulation resulting in formation of a cellular spore"/>
    <property type="evidence" value="ECO:0007669"/>
    <property type="project" value="TreeGrafter"/>
</dbReference>
<evidence type="ECO:0000313" key="3">
    <source>
        <dbReference type="Proteomes" id="UP000249890"/>
    </source>
</evidence>
<dbReference type="Pfam" id="PF02195">
    <property type="entry name" value="ParB_N"/>
    <property type="match status" value="1"/>
</dbReference>
<dbReference type="Gene3D" id="3.90.1530.30">
    <property type="match status" value="1"/>
</dbReference>
<dbReference type="PANTHER" id="PTHR33375:SF1">
    <property type="entry name" value="CHROMOSOME-PARTITIONING PROTEIN PARB-RELATED"/>
    <property type="match status" value="1"/>
</dbReference>
<sequence length="317" mass="35331">MLTPIKSINIGTRIREDMGDIAGLAESINARGLLHPIIIDEAGNLIAGHRRLEAHKLLKRDEVETRTMGDLTEKEKRLIELEENTKRKALTEFEASKNLVELADAAKEVLKEDISLPGNEKSMGRPHKPDSEEKVAELIGVPQPTLSQARSHVAAVEKFPALAALGKKEAIRTAKEPDKAEQYQKAVEEFPALKEAKVPVDLAISGAEKLRSVPPEVAKSTLDKLVDDDRKYEEKQRLIDAQYRDVSIIHGLLTSAVKMRGVATDERIQNWIDTRRDRAEIELSIGQLQGGINELEKLKSKMQETLKGPRRVVSGRE</sequence>
<proteinExistence type="predicted"/>
<dbReference type="SUPFAM" id="SSF110849">
    <property type="entry name" value="ParB/Sulfiredoxin"/>
    <property type="match status" value="1"/>
</dbReference>
<dbReference type="EMBL" id="CP021780">
    <property type="protein sequence ID" value="ASA22047.1"/>
    <property type="molecule type" value="Genomic_DNA"/>
</dbReference>
<dbReference type="InterPro" id="IPR036086">
    <property type="entry name" value="ParB/Sulfiredoxin_sf"/>
</dbReference>
<dbReference type="PANTHER" id="PTHR33375">
    <property type="entry name" value="CHROMOSOME-PARTITIONING PROTEIN PARB-RELATED"/>
    <property type="match status" value="1"/>
</dbReference>
<dbReference type="CDD" id="cd16410">
    <property type="entry name" value="ParB_N_like"/>
    <property type="match status" value="1"/>
</dbReference>
<protein>
    <recommendedName>
        <fullName evidence="1">ParB-like N-terminal domain-containing protein</fullName>
    </recommendedName>
</protein>
<feature type="domain" description="ParB-like N-terminal" evidence="1">
    <location>
        <begin position="1"/>
        <end position="85"/>
    </location>
</feature>
<accession>A0A2Z2K9F7</accession>
<dbReference type="OrthoDB" id="9773571at2"/>
<dbReference type="GO" id="GO:0007059">
    <property type="term" value="P:chromosome segregation"/>
    <property type="evidence" value="ECO:0007669"/>
    <property type="project" value="TreeGrafter"/>
</dbReference>
<reference evidence="2 3" key="1">
    <citation type="submission" date="2017-06" db="EMBL/GenBank/DDBJ databases">
        <title>Complete genome sequence of Paenibacillus donghaensis KCTC 13049T isolated from East Sea sediment, South Korea.</title>
        <authorList>
            <person name="Jung B.K."/>
            <person name="Hong S.-J."/>
            <person name="Shin J.-H."/>
        </authorList>
    </citation>
    <scope>NUCLEOTIDE SEQUENCE [LARGE SCALE GENOMIC DNA]</scope>
    <source>
        <strain evidence="2 3">KCTC 13049</strain>
    </source>
</reference>
<dbReference type="Proteomes" id="UP000249890">
    <property type="component" value="Chromosome"/>
</dbReference>
<gene>
    <name evidence="2" type="ORF">B9T62_15445</name>
</gene>
<dbReference type="InterPro" id="IPR003115">
    <property type="entry name" value="ParB_N"/>
</dbReference>
<dbReference type="GO" id="GO:0005694">
    <property type="term" value="C:chromosome"/>
    <property type="evidence" value="ECO:0007669"/>
    <property type="project" value="TreeGrafter"/>
</dbReference>
<dbReference type="RefSeq" id="WP_087916052.1">
    <property type="nucleotide sequence ID" value="NZ_CP021780.1"/>
</dbReference>